<evidence type="ECO:0000313" key="5">
    <source>
        <dbReference type="EMBL" id="KAF5320879.1"/>
    </source>
</evidence>
<name>A0A8H5F252_9AGAR</name>
<dbReference type="AlphaFoldDB" id="A0A8H5F252"/>
<dbReference type="GO" id="GO:0000445">
    <property type="term" value="C:THO complex part of transcription export complex"/>
    <property type="evidence" value="ECO:0007669"/>
    <property type="project" value="InterPro"/>
</dbReference>
<feature type="compositionally biased region" description="Basic and acidic residues" evidence="4">
    <location>
        <begin position="267"/>
        <end position="277"/>
    </location>
</feature>
<dbReference type="EMBL" id="JAACJJ010000028">
    <property type="protein sequence ID" value="KAF5320879.1"/>
    <property type="molecule type" value="Genomic_DNA"/>
</dbReference>
<feature type="region of interest" description="Disordered" evidence="4">
    <location>
        <begin position="1"/>
        <end position="24"/>
    </location>
</feature>
<sequence length="297" mass="32669">MAAPPNSNATQPIFVPPTPAEEEERPLKRIIKKFQSYTSLAHTPIVPVLSGTGRPSSVQDAREGFLVELSAFQLLMKKSAMICEAEARQVEEYQREKEHLDNEHETLKAQIEELKVALEQAQMLRKRKIEYDVVAEKVNSLPSRDELESEISALENDISAIRNEHETQDHILIGQKTALDGIIAELSALRFMGKEPGTASVPPSGRGTPAPDAHGTETQISVGEGSHASVAKSEGETESVRPHTETAPSEGLVEDTDIEMGEVEEDPRDKNKKKDREEMEEGEATDASSELSEPPDD</sequence>
<gene>
    <name evidence="5" type="ORF">D9619_000515</name>
</gene>
<dbReference type="Proteomes" id="UP000567179">
    <property type="component" value="Unassembled WGS sequence"/>
</dbReference>
<dbReference type="Pfam" id="PF05615">
    <property type="entry name" value="THOC7"/>
    <property type="match status" value="1"/>
</dbReference>
<feature type="compositionally biased region" description="Acidic residues" evidence="4">
    <location>
        <begin position="252"/>
        <end position="266"/>
    </location>
</feature>
<dbReference type="OrthoDB" id="205166at2759"/>
<proteinExistence type="predicted"/>
<comment type="caution">
    <text evidence="5">The sequence shown here is derived from an EMBL/GenBank/DDBJ whole genome shotgun (WGS) entry which is preliminary data.</text>
</comment>
<dbReference type="InterPro" id="IPR008501">
    <property type="entry name" value="THOC7/Mft1"/>
</dbReference>
<dbReference type="GO" id="GO:0006397">
    <property type="term" value="P:mRNA processing"/>
    <property type="evidence" value="ECO:0007669"/>
    <property type="project" value="InterPro"/>
</dbReference>
<comment type="subcellular location">
    <subcellularLocation>
        <location evidence="1">Nucleus</location>
    </subcellularLocation>
</comment>
<organism evidence="5 6">
    <name type="scientific">Psilocybe cf. subviscida</name>
    <dbReference type="NCBI Taxonomy" id="2480587"/>
    <lineage>
        <taxon>Eukaryota</taxon>
        <taxon>Fungi</taxon>
        <taxon>Dikarya</taxon>
        <taxon>Basidiomycota</taxon>
        <taxon>Agaricomycotina</taxon>
        <taxon>Agaricomycetes</taxon>
        <taxon>Agaricomycetidae</taxon>
        <taxon>Agaricales</taxon>
        <taxon>Agaricineae</taxon>
        <taxon>Strophariaceae</taxon>
        <taxon>Psilocybe</taxon>
    </lineage>
</organism>
<protein>
    <submittedName>
        <fullName evidence="5">Uncharacterized protein</fullName>
    </submittedName>
</protein>
<feature type="compositionally biased region" description="Polar residues" evidence="4">
    <location>
        <begin position="1"/>
        <end position="11"/>
    </location>
</feature>
<keyword evidence="2" id="KW-0539">Nucleus</keyword>
<feature type="compositionally biased region" description="Basic and acidic residues" evidence="4">
    <location>
        <begin position="233"/>
        <end position="244"/>
    </location>
</feature>
<evidence type="ECO:0000313" key="6">
    <source>
        <dbReference type="Proteomes" id="UP000567179"/>
    </source>
</evidence>
<evidence type="ECO:0000256" key="2">
    <source>
        <dbReference type="ARBA" id="ARBA00023242"/>
    </source>
</evidence>
<keyword evidence="3" id="KW-0175">Coiled coil</keyword>
<feature type="region of interest" description="Disordered" evidence="4">
    <location>
        <begin position="194"/>
        <end position="297"/>
    </location>
</feature>
<evidence type="ECO:0000256" key="4">
    <source>
        <dbReference type="SAM" id="MobiDB-lite"/>
    </source>
</evidence>
<evidence type="ECO:0000256" key="3">
    <source>
        <dbReference type="SAM" id="Coils"/>
    </source>
</evidence>
<feature type="coiled-coil region" evidence="3">
    <location>
        <begin position="83"/>
        <end position="164"/>
    </location>
</feature>
<keyword evidence="6" id="KW-1185">Reference proteome</keyword>
<evidence type="ECO:0000256" key="1">
    <source>
        <dbReference type="ARBA" id="ARBA00004123"/>
    </source>
</evidence>
<accession>A0A8H5F252</accession>
<reference evidence="5 6" key="1">
    <citation type="journal article" date="2020" name="ISME J.">
        <title>Uncovering the hidden diversity of litter-decomposition mechanisms in mushroom-forming fungi.</title>
        <authorList>
            <person name="Floudas D."/>
            <person name="Bentzer J."/>
            <person name="Ahren D."/>
            <person name="Johansson T."/>
            <person name="Persson P."/>
            <person name="Tunlid A."/>
        </authorList>
    </citation>
    <scope>NUCLEOTIDE SEQUENCE [LARGE SCALE GENOMIC DNA]</scope>
    <source>
        <strain evidence="5 6">CBS 101986</strain>
    </source>
</reference>